<proteinExistence type="predicted"/>
<dbReference type="EMBL" id="JACGWO010000006">
    <property type="protein sequence ID" value="KAK4424811.1"/>
    <property type="molecule type" value="Genomic_DNA"/>
</dbReference>
<dbReference type="AlphaFoldDB" id="A0AAE1Y6W1"/>
<dbReference type="Proteomes" id="UP001293254">
    <property type="component" value="Unassembled WGS sequence"/>
</dbReference>
<accession>A0AAE1Y6W1</accession>
<comment type="caution">
    <text evidence="1">The sequence shown here is derived from an EMBL/GenBank/DDBJ whole genome shotgun (WGS) entry which is preliminary data.</text>
</comment>
<gene>
    <name evidence="1" type="ORF">Salat_1674700</name>
</gene>
<keyword evidence="2" id="KW-1185">Reference proteome</keyword>
<evidence type="ECO:0000313" key="2">
    <source>
        <dbReference type="Proteomes" id="UP001293254"/>
    </source>
</evidence>
<reference evidence="1" key="1">
    <citation type="submission" date="2020-06" db="EMBL/GenBank/DDBJ databases">
        <authorList>
            <person name="Li T."/>
            <person name="Hu X."/>
            <person name="Zhang T."/>
            <person name="Song X."/>
            <person name="Zhang H."/>
            <person name="Dai N."/>
            <person name="Sheng W."/>
            <person name="Hou X."/>
            <person name="Wei L."/>
        </authorList>
    </citation>
    <scope>NUCLEOTIDE SEQUENCE</scope>
    <source>
        <strain evidence="1">3651</strain>
        <tissue evidence="1">Leaf</tissue>
    </source>
</reference>
<organism evidence="1 2">
    <name type="scientific">Sesamum alatum</name>
    <dbReference type="NCBI Taxonomy" id="300844"/>
    <lineage>
        <taxon>Eukaryota</taxon>
        <taxon>Viridiplantae</taxon>
        <taxon>Streptophyta</taxon>
        <taxon>Embryophyta</taxon>
        <taxon>Tracheophyta</taxon>
        <taxon>Spermatophyta</taxon>
        <taxon>Magnoliopsida</taxon>
        <taxon>eudicotyledons</taxon>
        <taxon>Gunneridae</taxon>
        <taxon>Pentapetalae</taxon>
        <taxon>asterids</taxon>
        <taxon>lamiids</taxon>
        <taxon>Lamiales</taxon>
        <taxon>Pedaliaceae</taxon>
        <taxon>Sesamum</taxon>
    </lineage>
</organism>
<protein>
    <submittedName>
        <fullName evidence="1">Uncharacterized protein</fullName>
    </submittedName>
</protein>
<evidence type="ECO:0000313" key="1">
    <source>
        <dbReference type="EMBL" id="KAK4424811.1"/>
    </source>
</evidence>
<reference evidence="1" key="2">
    <citation type="journal article" date="2024" name="Plant">
        <title>Genomic evolution and insights into agronomic trait innovations of Sesamum species.</title>
        <authorList>
            <person name="Miao H."/>
            <person name="Wang L."/>
            <person name="Qu L."/>
            <person name="Liu H."/>
            <person name="Sun Y."/>
            <person name="Le M."/>
            <person name="Wang Q."/>
            <person name="Wei S."/>
            <person name="Zheng Y."/>
            <person name="Lin W."/>
            <person name="Duan Y."/>
            <person name="Cao H."/>
            <person name="Xiong S."/>
            <person name="Wang X."/>
            <person name="Wei L."/>
            <person name="Li C."/>
            <person name="Ma Q."/>
            <person name="Ju M."/>
            <person name="Zhao R."/>
            <person name="Li G."/>
            <person name="Mu C."/>
            <person name="Tian Q."/>
            <person name="Mei H."/>
            <person name="Zhang T."/>
            <person name="Gao T."/>
            <person name="Zhang H."/>
        </authorList>
    </citation>
    <scope>NUCLEOTIDE SEQUENCE</scope>
    <source>
        <strain evidence="1">3651</strain>
    </source>
</reference>
<name>A0AAE1Y6W1_9LAMI</name>
<sequence>MWVKVLSAKYLSNANFFDDCPSLQGASWVWRDIQKCKSIIFQGACYKIHKNSNVQTWLEPWIPSVPGFIPSPQHDAVSIASQFPYVRSLFNQDEDDWNLEIIHSLFPRPTVEAILKIRLSSTSKQKLHFWTPNSSGKFSVKSAYLTSIRPKLQHQNHE</sequence>